<gene>
    <name evidence="1" type="ORF">GUITHDRAFT_100825</name>
</gene>
<dbReference type="KEGG" id="gtt:GUITHDRAFT_100825"/>
<evidence type="ECO:0000313" key="1">
    <source>
        <dbReference type="EMBL" id="EKX53859.1"/>
    </source>
</evidence>
<name>L1JZZ5_GUITC</name>
<reference evidence="3" key="2">
    <citation type="submission" date="2012-11" db="EMBL/GenBank/DDBJ databases">
        <authorList>
            <person name="Kuo A."/>
            <person name="Curtis B.A."/>
            <person name="Tanifuji G."/>
            <person name="Burki F."/>
            <person name="Gruber A."/>
            <person name="Irimia M."/>
            <person name="Maruyama S."/>
            <person name="Arias M.C."/>
            <person name="Ball S.G."/>
            <person name="Gile G.H."/>
            <person name="Hirakawa Y."/>
            <person name="Hopkins J.F."/>
            <person name="Rensing S.A."/>
            <person name="Schmutz J."/>
            <person name="Symeonidi A."/>
            <person name="Elias M."/>
            <person name="Eveleigh R.J."/>
            <person name="Herman E.K."/>
            <person name="Klute M.J."/>
            <person name="Nakayama T."/>
            <person name="Obornik M."/>
            <person name="Reyes-Prieto A."/>
            <person name="Armbrust E.V."/>
            <person name="Aves S.J."/>
            <person name="Beiko R.G."/>
            <person name="Coutinho P."/>
            <person name="Dacks J.B."/>
            <person name="Durnford D.G."/>
            <person name="Fast N.M."/>
            <person name="Green B.R."/>
            <person name="Grisdale C."/>
            <person name="Hempe F."/>
            <person name="Henrissat B."/>
            <person name="Hoppner M.P."/>
            <person name="Ishida K.-I."/>
            <person name="Kim E."/>
            <person name="Koreny L."/>
            <person name="Kroth P.G."/>
            <person name="Liu Y."/>
            <person name="Malik S.-B."/>
            <person name="Maier U.G."/>
            <person name="McRose D."/>
            <person name="Mock T."/>
            <person name="Neilson J.A."/>
            <person name="Onodera N.T."/>
            <person name="Poole A.M."/>
            <person name="Pritham E.J."/>
            <person name="Richards T.A."/>
            <person name="Rocap G."/>
            <person name="Roy S.W."/>
            <person name="Sarai C."/>
            <person name="Schaack S."/>
            <person name="Shirato S."/>
            <person name="Slamovits C.H."/>
            <person name="Spencer D.F."/>
            <person name="Suzuki S."/>
            <person name="Worden A.Z."/>
            <person name="Zauner S."/>
            <person name="Barry K."/>
            <person name="Bell C."/>
            <person name="Bharti A.K."/>
            <person name="Crow J.A."/>
            <person name="Grimwood J."/>
            <person name="Kramer R."/>
            <person name="Lindquist E."/>
            <person name="Lucas S."/>
            <person name="Salamov A."/>
            <person name="McFadden G.I."/>
            <person name="Lane C.E."/>
            <person name="Keeling P.J."/>
            <person name="Gray M.W."/>
            <person name="Grigoriev I.V."/>
            <person name="Archibald J.M."/>
        </authorList>
    </citation>
    <scope>NUCLEOTIDE SEQUENCE</scope>
    <source>
        <strain evidence="3">CCMP2712</strain>
    </source>
</reference>
<dbReference type="RefSeq" id="XP_005840839.1">
    <property type="nucleotide sequence ID" value="XM_005840782.1"/>
</dbReference>
<dbReference type="HOGENOM" id="CLU_1096006_0_0_1"/>
<reference evidence="1 3" key="1">
    <citation type="journal article" date="2012" name="Nature">
        <title>Algal genomes reveal evolutionary mosaicism and the fate of nucleomorphs.</title>
        <authorList>
            <consortium name="DOE Joint Genome Institute"/>
            <person name="Curtis B.A."/>
            <person name="Tanifuji G."/>
            <person name="Burki F."/>
            <person name="Gruber A."/>
            <person name="Irimia M."/>
            <person name="Maruyama S."/>
            <person name="Arias M.C."/>
            <person name="Ball S.G."/>
            <person name="Gile G.H."/>
            <person name="Hirakawa Y."/>
            <person name="Hopkins J.F."/>
            <person name="Kuo A."/>
            <person name="Rensing S.A."/>
            <person name="Schmutz J."/>
            <person name="Symeonidi A."/>
            <person name="Elias M."/>
            <person name="Eveleigh R.J."/>
            <person name="Herman E.K."/>
            <person name="Klute M.J."/>
            <person name="Nakayama T."/>
            <person name="Obornik M."/>
            <person name="Reyes-Prieto A."/>
            <person name="Armbrust E.V."/>
            <person name="Aves S.J."/>
            <person name="Beiko R.G."/>
            <person name="Coutinho P."/>
            <person name="Dacks J.B."/>
            <person name="Durnford D.G."/>
            <person name="Fast N.M."/>
            <person name="Green B.R."/>
            <person name="Grisdale C.J."/>
            <person name="Hempel F."/>
            <person name="Henrissat B."/>
            <person name="Hoppner M.P."/>
            <person name="Ishida K."/>
            <person name="Kim E."/>
            <person name="Koreny L."/>
            <person name="Kroth P.G."/>
            <person name="Liu Y."/>
            <person name="Malik S.B."/>
            <person name="Maier U.G."/>
            <person name="McRose D."/>
            <person name="Mock T."/>
            <person name="Neilson J.A."/>
            <person name="Onodera N.T."/>
            <person name="Poole A.M."/>
            <person name="Pritham E.J."/>
            <person name="Richards T.A."/>
            <person name="Rocap G."/>
            <person name="Roy S.W."/>
            <person name="Sarai C."/>
            <person name="Schaack S."/>
            <person name="Shirato S."/>
            <person name="Slamovits C.H."/>
            <person name="Spencer D.F."/>
            <person name="Suzuki S."/>
            <person name="Worden A.Z."/>
            <person name="Zauner S."/>
            <person name="Barry K."/>
            <person name="Bell C."/>
            <person name="Bharti A.K."/>
            <person name="Crow J.A."/>
            <person name="Grimwood J."/>
            <person name="Kramer R."/>
            <person name="Lindquist E."/>
            <person name="Lucas S."/>
            <person name="Salamov A."/>
            <person name="McFadden G.I."/>
            <person name="Lane C.E."/>
            <person name="Keeling P.J."/>
            <person name="Gray M.W."/>
            <person name="Grigoriev I.V."/>
            <person name="Archibald J.M."/>
        </authorList>
    </citation>
    <scope>NUCLEOTIDE SEQUENCE</scope>
    <source>
        <strain evidence="1 3">CCMP2712</strain>
    </source>
</reference>
<protein>
    <submittedName>
        <fullName evidence="1 2">Uncharacterized protein</fullName>
    </submittedName>
</protein>
<evidence type="ECO:0000313" key="2">
    <source>
        <dbReference type="EnsemblProtists" id="EKX53859"/>
    </source>
</evidence>
<accession>L1JZZ5</accession>
<organism evidence="1">
    <name type="scientific">Guillardia theta (strain CCMP2712)</name>
    <name type="common">Cryptophyte</name>
    <dbReference type="NCBI Taxonomy" id="905079"/>
    <lineage>
        <taxon>Eukaryota</taxon>
        <taxon>Cryptophyceae</taxon>
        <taxon>Pyrenomonadales</taxon>
        <taxon>Geminigeraceae</taxon>
        <taxon>Guillardia</taxon>
    </lineage>
</organism>
<dbReference type="PaxDb" id="55529-EKX53859"/>
<dbReference type="Proteomes" id="UP000011087">
    <property type="component" value="Unassembled WGS sequence"/>
</dbReference>
<dbReference type="AlphaFoldDB" id="L1JZZ5"/>
<proteinExistence type="predicted"/>
<dbReference type="EMBL" id="JH992969">
    <property type="protein sequence ID" value="EKX53859.1"/>
    <property type="molecule type" value="Genomic_DNA"/>
</dbReference>
<sequence length="254" mass="28480">MGKEEPGAGGMAWAKFGKEEWGRYFGLVPDEPALPRRIKALMGASCPIWKGKKVCETHLLVLVPSTLNSRRMCMNLMAEVMQAPKEGNACSIRYYWDKMKAQRGLEGPEACYWILIAKDILPRSTNKLYQDQQALARALQVELVQPEDIKLVQGASYLQNSPYKMPTALEMVITMVLWYASTGERLLKETSEEEGGKQSWTNTRCRDELLHGCPIVVGSFRESGMCVYDYHSCGTDVGGGVVVCMKLDDIKELK</sequence>
<dbReference type="EnsemblProtists" id="EKX53859">
    <property type="protein sequence ID" value="EKX53859"/>
    <property type="gene ID" value="GUITHDRAFT_100825"/>
</dbReference>
<evidence type="ECO:0000313" key="3">
    <source>
        <dbReference type="Proteomes" id="UP000011087"/>
    </source>
</evidence>
<reference evidence="2" key="3">
    <citation type="submission" date="2016-03" db="UniProtKB">
        <authorList>
            <consortium name="EnsemblProtists"/>
        </authorList>
    </citation>
    <scope>IDENTIFICATION</scope>
</reference>
<keyword evidence="3" id="KW-1185">Reference proteome</keyword>
<dbReference type="GeneID" id="17310329"/>